<reference evidence="4 5" key="2">
    <citation type="journal article" date="2016" name="Int. J. Syst. Evol. Microbiol.">
        <title>Paenibacillus bovis sp. nov., isolated from raw yak (Bos grunniens) milk.</title>
        <authorList>
            <person name="Gao C."/>
            <person name="Han J."/>
            <person name="Liu Z."/>
            <person name="Xu X."/>
            <person name="Hang F."/>
            <person name="Wu Z."/>
        </authorList>
    </citation>
    <scope>NUCLEOTIDE SEQUENCE [LARGE SCALE GENOMIC DNA]</scope>
    <source>
        <strain evidence="4 5">BD3526</strain>
    </source>
</reference>
<proteinExistence type="inferred from homology"/>
<name>A0A172ZBR4_9BACL</name>
<dbReference type="RefSeq" id="WP_060531147.1">
    <property type="nucleotide sequence ID" value="NZ_CP013023.1"/>
</dbReference>
<gene>
    <name evidence="4" type="ORF">AR543_01360</name>
</gene>
<dbReference type="InterPro" id="IPR012851">
    <property type="entry name" value="Spore_coat_CotF-like"/>
</dbReference>
<protein>
    <submittedName>
        <fullName evidence="4">Spore coat protein</fullName>
    </submittedName>
</protein>
<comment type="subcellular location">
    <subcellularLocation>
        <location evidence="2">Spore coat</location>
    </subcellularLocation>
</comment>
<dbReference type="PANTHER" id="PTHR39183">
    <property type="entry name" value="SPORE COAT PROTEIN F-LIKE PROTEIN YHCQ"/>
    <property type="match status" value="1"/>
</dbReference>
<evidence type="ECO:0000313" key="4">
    <source>
        <dbReference type="EMBL" id="ANF94812.1"/>
    </source>
</evidence>
<reference evidence="5" key="1">
    <citation type="submission" date="2015-10" db="EMBL/GenBank/DDBJ databases">
        <title>Genome of Paenibacillus bovis sp. nov.</title>
        <authorList>
            <person name="Wu Z."/>
            <person name="Gao C."/>
            <person name="Liu Z."/>
            <person name="Zheng H."/>
        </authorList>
    </citation>
    <scope>NUCLEOTIDE SEQUENCE [LARGE SCALE GENOMIC DNA]</scope>
    <source>
        <strain evidence="5">BD3526</strain>
    </source>
</reference>
<keyword evidence="4" id="KW-0167">Capsid protein</keyword>
<comment type="similarity">
    <text evidence="3">Belongs to the CotF family.</text>
</comment>
<dbReference type="InterPro" id="IPR012347">
    <property type="entry name" value="Ferritin-like"/>
</dbReference>
<dbReference type="Proteomes" id="UP000078148">
    <property type="component" value="Chromosome"/>
</dbReference>
<dbReference type="EMBL" id="CP013023">
    <property type="protein sequence ID" value="ANF94812.1"/>
    <property type="molecule type" value="Genomic_DNA"/>
</dbReference>
<evidence type="ECO:0000256" key="2">
    <source>
        <dbReference type="ARBA" id="ARBA00024325"/>
    </source>
</evidence>
<organism evidence="4 5">
    <name type="scientific">Paenibacillus bovis</name>
    <dbReference type="NCBI Taxonomy" id="1616788"/>
    <lineage>
        <taxon>Bacteria</taxon>
        <taxon>Bacillati</taxon>
        <taxon>Bacillota</taxon>
        <taxon>Bacilli</taxon>
        <taxon>Bacillales</taxon>
        <taxon>Paenibacillaceae</taxon>
        <taxon>Paenibacillus</taxon>
    </lineage>
</organism>
<dbReference type="Gene3D" id="1.20.1260.10">
    <property type="match status" value="1"/>
</dbReference>
<evidence type="ECO:0000256" key="3">
    <source>
        <dbReference type="ARBA" id="ARBA00024344"/>
    </source>
</evidence>
<evidence type="ECO:0000313" key="5">
    <source>
        <dbReference type="Proteomes" id="UP000078148"/>
    </source>
</evidence>
<evidence type="ECO:0000256" key="1">
    <source>
        <dbReference type="ARBA" id="ARBA00022969"/>
    </source>
</evidence>
<sequence>MAKQLATHEMLEVHELLTFKTSCVTKAVAMRELVKDDKLRQIMDEDVQDSIKAIEDLKSILEKQK</sequence>
<dbReference type="GO" id="GO:0030435">
    <property type="term" value="P:sporulation resulting in formation of a cellular spore"/>
    <property type="evidence" value="ECO:0007669"/>
    <property type="project" value="UniProtKB-KW"/>
</dbReference>
<dbReference type="STRING" id="1616788.AR543_01360"/>
<dbReference type="PANTHER" id="PTHR39183:SF1">
    <property type="entry name" value="SPORE COAT PROTEIN F-LIKE PROTEIN YHCQ"/>
    <property type="match status" value="1"/>
</dbReference>
<dbReference type="KEGG" id="pbv:AR543_01360"/>
<accession>A0A172ZBR4</accession>
<dbReference type="AlphaFoldDB" id="A0A172ZBR4"/>
<keyword evidence="4" id="KW-0946">Virion</keyword>
<keyword evidence="1" id="KW-0749">Sporulation</keyword>
<dbReference type="OrthoDB" id="2356617at2"/>
<keyword evidence="5" id="KW-1185">Reference proteome</keyword>